<evidence type="ECO:0000256" key="8">
    <source>
        <dbReference type="ARBA" id="ARBA00022833"/>
    </source>
</evidence>
<dbReference type="AlphaFoldDB" id="A0A6A6VUD7"/>
<dbReference type="EC" id="2.3.2.31" evidence="2"/>
<dbReference type="CDD" id="cd22584">
    <property type="entry name" value="Rcat_RBR_unk"/>
    <property type="match status" value="1"/>
</dbReference>
<dbReference type="GO" id="GO:0061630">
    <property type="term" value="F:ubiquitin protein ligase activity"/>
    <property type="evidence" value="ECO:0007669"/>
    <property type="project" value="UniProtKB-EC"/>
</dbReference>
<dbReference type="EMBL" id="ML996585">
    <property type="protein sequence ID" value="KAF2753230.1"/>
    <property type="molecule type" value="Genomic_DNA"/>
</dbReference>
<proteinExistence type="predicted"/>
<evidence type="ECO:0000256" key="2">
    <source>
        <dbReference type="ARBA" id="ARBA00012251"/>
    </source>
</evidence>
<dbReference type="Gene3D" id="1.20.120.1750">
    <property type="match status" value="1"/>
</dbReference>
<keyword evidence="5" id="KW-0677">Repeat</keyword>
<evidence type="ECO:0000313" key="10">
    <source>
        <dbReference type="EMBL" id="KAF2753230.1"/>
    </source>
</evidence>
<dbReference type="RefSeq" id="XP_033595681.1">
    <property type="nucleotide sequence ID" value="XM_033742549.1"/>
</dbReference>
<evidence type="ECO:0000259" key="9">
    <source>
        <dbReference type="PROSITE" id="PS51873"/>
    </source>
</evidence>
<keyword evidence="4" id="KW-0479">Metal-binding</keyword>
<name>A0A6A6VUD7_9PEZI</name>
<dbReference type="GO" id="GO:0016567">
    <property type="term" value="P:protein ubiquitination"/>
    <property type="evidence" value="ECO:0007669"/>
    <property type="project" value="InterPro"/>
</dbReference>
<dbReference type="Proteomes" id="UP000799437">
    <property type="component" value="Unassembled WGS sequence"/>
</dbReference>
<keyword evidence="11" id="KW-1185">Reference proteome</keyword>
<gene>
    <name evidence="10" type="ORF">EJ05DRAFT_458195</name>
</gene>
<dbReference type="GO" id="GO:0008270">
    <property type="term" value="F:zinc ion binding"/>
    <property type="evidence" value="ECO:0007669"/>
    <property type="project" value="UniProtKB-KW"/>
</dbReference>
<evidence type="ECO:0000256" key="5">
    <source>
        <dbReference type="ARBA" id="ARBA00022737"/>
    </source>
</evidence>
<sequence>MARLGKGKGKAQEIVRHECSSCGESFHHFDVIRLSCQPEPHNYCRDCLRGMFEASMTDSGLFPPRCCKGHIPLSSVQDFFTRDFLAEFEIRRIELSTPNPTYCSEELCHRFIPPDRIQASVGTCRGCNRKTCAVCKSPQHDGLCPEDKDTKSLLSTAQEKEWQQCLKCRHMVAIDAGCNHIECPCGAQFCYECGKVWKTCQCDHARVDRIIYTDPNSRSGNVRAREAPVWPSPLQLDCEHRPNGGRFDRYFAVNGKDFIECRGCHSLFRRYIFECQDCNLRACLNCLRHRF</sequence>
<keyword evidence="6" id="KW-0863">Zinc-finger</keyword>
<dbReference type="InterPro" id="IPR031127">
    <property type="entry name" value="E3_UB_ligase_RBR"/>
</dbReference>
<dbReference type="InterPro" id="IPR002867">
    <property type="entry name" value="IBR_dom"/>
</dbReference>
<protein>
    <recommendedName>
        <fullName evidence="2">RBR-type E3 ubiquitin transferase</fullName>
        <ecNumber evidence="2">2.3.2.31</ecNumber>
    </recommendedName>
</protein>
<evidence type="ECO:0000313" key="11">
    <source>
        <dbReference type="Proteomes" id="UP000799437"/>
    </source>
</evidence>
<dbReference type="GeneID" id="54483603"/>
<dbReference type="InterPro" id="IPR044066">
    <property type="entry name" value="TRIAD_supradom"/>
</dbReference>
<evidence type="ECO:0000256" key="6">
    <source>
        <dbReference type="ARBA" id="ARBA00022771"/>
    </source>
</evidence>
<keyword evidence="3" id="KW-0808">Transferase</keyword>
<reference evidence="10" key="1">
    <citation type="journal article" date="2020" name="Stud. Mycol.">
        <title>101 Dothideomycetes genomes: a test case for predicting lifestyles and emergence of pathogens.</title>
        <authorList>
            <person name="Haridas S."/>
            <person name="Albert R."/>
            <person name="Binder M."/>
            <person name="Bloem J."/>
            <person name="Labutti K."/>
            <person name="Salamov A."/>
            <person name="Andreopoulos B."/>
            <person name="Baker S."/>
            <person name="Barry K."/>
            <person name="Bills G."/>
            <person name="Bluhm B."/>
            <person name="Cannon C."/>
            <person name="Castanera R."/>
            <person name="Culley D."/>
            <person name="Daum C."/>
            <person name="Ezra D."/>
            <person name="Gonzalez J."/>
            <person name="Henrissat B."/>
            <person name="Kuo A."/>
            <person name="Liang C."/>
            <person name="Lipzen A."/>
            <person name="Lutzoni F."/>
            <person name="Magnuson J."/>
            <person name="Mondo S."/>
            <person name="Nolan M."/>
            <person name="Ohm R."/>
            <person name="Pangilinan J."/>
            <person name="Park H.-J."/>
            <person name="Ramirez L."/>
            <person name="Alfaro M."/>
            <person name="Sun H."/>
            <person name="Tritt A."/>
            <person name="Yoshinaga Y."/>
            <person name="Zwiers L.-H."/>
            <person name="Turgeon B."/>
            <person name="Goodwin S."/>
            <person name="Spatafora J."/>
            <person name="Crous P."/>
            <person name="Grigoriev I."/>
        </authorList>
    </citation>
    <scope>NUCLEOTIDE SEQUENCE</scope>
    <source>
        <strain evidence="10">CBS 121739</strain>
    </source>
</reference>
<accession>A0A6A6VUD7</accession>
<keyword evidence="8" id="KW-0862">Zinc</keyword>
<evidence type="ECO:0000256" key="3">
    <source>
        <dbReference type="ARBA" id="ARBA00022679"/>
    </source>
</evidence>
<keyword evidence="7" id="KW-0833">Ubl conjugation pathway</keyword>
<comment type="catalytic activity">
    <reaction evidence="1">
        <text>[E2 ubiquitin-conjugating enzyme]-S-ubiquitinyl-L-cysteine + [acceptor protein]-L-lysine = [E2 ubiquitin-conjugating enzyme]-L-cysteine + [acceptor protein]-N(6)-ubiquitinyl-L-lysine.</text>
        <dbReference type="EC" id="2.3.2.31"/>
    </reaction>
</comment>
<dbReference type="Pfam" id="PF01485">
    <property type="entry name" value="IBR"/>
    <property type="match status" value="2"/>
</dbReference>
<dbReference type="PROSITE" id="PS51873">
    <property type="entry name" value="TRIAD"/>
    <property type="match status" value="1"/>
</dbReference>
<feature type="domain" description="RING-type" evidence="9">
    <location>
        <begin position="15"/>
        <end position="208"/>
    </location>
</feature>
<evidence type="ECO:0000256" key="4">
    <source>
        <dbReference type="ARBA" id="ARBA00022723"/>
    </source>
</evidence>
<organism evidence="10 11">
    <name type="scientific">Pseudovirgaria hyperparasitica</name>
    <dbReference type="NCBI Taxonomy" id="470096"/>
    <lineage>
        <taxon>Eukaryota</taxon>
        <taxon>Fungi</taxon>
        <taxon>Dikarya</taxon>
        <taxon>Ascomycota</taxon>
        <taxon>Pezizomycotina</taxon>
        <taxon>Dothideomycetes</taxon>
        <taxon>Dothideomycetes incertae sedis</taxon>
        <taxon>Acrospermales</taxon>
        <taxon>Acrospermaceae</taxon>
        <taxon>Pseudovirgaria</taxon>
    </lineage>
</organism>
<dbReference type="SUPFAM" id="SSF57850">
    <property type="entry name" value="RING/U-box"/>
    <property type="match status" value="1"/>
</dbReference>
<evidence type="ECO:0000256" key="1">
    <source>
        <dbReference type="ARBA" id="ARBA00001798"/>
    </source>
</evidence>
<dbReference type="PANTHER" id="PTHR11685">
    <property type="entry name" value="RBR FAMILY RING FINGER AND IBR DOMAIN-CONTAINING"/>
    <property type="match status" value="1"/>
</dbReference>
<evidence type="ECO:0000256" key="7">
    <source>
        <dbReference type="ARBA" id="ARBA00022786"/>
    </source>
</evidence>
<dbReference type="OrthoDB" id="9977870at2759"/>